<evidence type="ECO:0000313" key="1">
    <source>
        <dbReference type="Proteomes" id="UP000095283"/>
    </source>
</evidence>
<dbReference type="AlphaFoldDB" id="A0A1I7WPS1"/>
<organism evidence="1 2">
    <name type="scientific">Heterorhabditis bacteriophora</name>
    <name type="common">Entomopathogenic nematode worm</name>
    <dbReference type="NCBI Taxonomy" id="37862"/>
    <lineage>
        <taxon>Eukaryota</taxon>
        <taxon>Metazoa</taxon>
        <taxon>Ecdysozoa</taxon>
        <taxon>Nematoda</taxon>
        <taxon>Chromadorea</taxon>
        <taxon>Rhabditida</taxon>
        <taxon>Rhabditina</taxon>
        <taxon>Rhabditomorpha</taxon>
        <taxon>Strongyloidea</taxon>
        <taxon>Heterorhabditidae</taxon>
        <taxon>Heterorhabditis</taxon>
    </lineage>
</organism>
<name>A0A1I7WPS1_HETBA</name>
<accession>A0A1I7WPS1</accession>
<protein>
    <submittedName>
        <fullName evidence="2">DNA-directed DNA polymerase</fullName>
    </submittedName>
</protein>
<reference evidence="2" key="1">
    <citation type="submission" date="2016-11" db="UniProtKB">
        <authorList>
            <consortium name="WormBaseParasite"/>
        </authorList>
    </citation>
    <scope>IDENTIFICATION</scope>
</reference>
<keyword evidence="1" id="KW-1185">Reference proteome</keyword>
<proteinExistence type="predicted"/>
<evidence type="ECO:0000313" key="2">
    <source>
        <dbReference type="WBParaSite" id="Hba_07143"/>
    </source>
</evidence>
<sequence length="294" mass="34861">MEIEHIVKYFSCEIMNIKIQDQEASVDYKRYTNTCKRILQYDINCYRNYLSGLDGHNINKFFINSIRKEHEQSYTENNMEYILHHSRILDGRNKLSKKSNCTKYFKYFASKHCFNFGMKTTKTMYLKVTNSCGYVIVTRNISFTKKWKLSKIKLSEEKYVGEVGHVTYQKNDESIMPLKIPMEDILSYQELVHTTAINEKLSNIYQFIPRMFIQRDYYKYPKINIESLTREDNLEDVEGNSTPYIGIPMEHGGILKWSSKVIESSYTEEYEDTPVIQCTRLFEVSFTAYAIQKQ</sequence>
<dbReference type="WBParaSite" id="Hba_07143">
    <property type="protein sequence ID" value="Hba_07143"/>
    <property type="gene ID" value="Hba_07143"/>
</dbReference>
<dbReference type="Proteomes" id="UP000095283">
    <property type="component" value="Unplaced"/>
</dbReference>